<evidence type="ECO:0000313" key="2">
    <source>
        <dbReference type="EnsemblPlants" id="AUR62020920-RA:cds"/>
    </source>
</evidence>
<dbReference type="OMA" id="APACCYY"/>
<reference evidence="2" key="2">
    <citation type="submission" date="2021-03" db="UniProtKB">
        <authorList>
            <consortium name="EnsemblPlants"/>
        </authorList>
    </citation>
    <scope>IDENTIFICATION</scope>
</reference>
<dbReference type="EnsemblPlants" id="AUR62020920-RA">
    <property type="protein sequence ID" value="AUR62020920-RA:cds"/>
    <property type="gene ID" value="AUR62020920"/>
</dbReference>
<organism evidence="2 3">
    <name type="scientific">Chenopodium quinoa</name>
    <name type="common">Quinoa</name>
    <dbReference type="NCBI Taxonomy" id="63459"/>
    <lineage>
        <taxon>Eukaryota</taxon>
        <taxon>Viridiplantae</taxon>
        <taxon>Streptophyta</taxon>
        <taxon>Embryophyta</taxon>
        <taxon>Tracheophyta</taxon>
        <taxon>Spermatophyta</taxon>
        <taxon>Magnoliopsida</taxon>
        <taxon>eudicotyledons</taxon>
        <taxon>Gunneridae</taxon>
        <taxon>Pentapetalae</taxon>
        <taxon>Caryophyllales</taxon>
        <taxon>Chenopodiaceae</taxon>
        <taxon>Chenopodioideae</taxon>
        <taxon>Atripliceae</taxon>
        <taxon>Chenopodium</taxon>
    </lineage>
</organism>
<dbReference type="Gramene" id="AUR62020920-RA">
    <property type="protein sequence ID" value="AUR62020920-RA:cds"/>
    <property type="gene ID" value="AUR62020920"/>
</dbReference>
<feature type="chain" id="PRO_5030931683" evidence="1">
    <location>
        <begin position="26"/>
        <end position="66"/>
    </location>
</feature>
<feature type="signal peptide" evidence="1">
    <location>
        <begin position="1"/>
        <end position="25"/>
    </location>
</feature>
<evidence type="ECO:0000256" key="1">
    <source>
        <dbReference type="SAM" id="SignalP"/>
    </source>
</evidence>
<proteinExistence type="predicted"/>
<keyword evidence="1" id="KW-0732">Signal</keyword>
<dbReference type="Proteomes" id="UP000596660">
    <property type="component" value="Unplaced"/>
</dbReference>
<evidence type="ECO:0000313" key="3">
    <source>
        <dbReference type="Proteomes" id="UP000596660"/>
    </source>
</evidence>
<sequence>MKMNSIYLLAVILLMLGTMVMEVSGAPACCYYEPSCSAYGEPCGIFKLASCCSGSCDDMFSGTCGL</sequence>
<keyword evidence="3" id="KW-1185">Reference proteome</keyword>
<protein>
    <submittedName>
        <fullName evidence="2">Uncharacterized protein</fullName>
    </submittedName>
</protein>
<reference evidence="2" key="1">
    <citation type="journal article" date="2017" name="Nature">
        <title>The genome of Chenopodium quinoa.</title>
        <authorList>
            <person name="Jarvis D.E."/>
            <person name="Ho Y.S."/>
            <person name="Lightfoot D.J."/>
            <person name="Schmoeckel S.M."/>
            <person name="Li B."/>
            <person name="Borm T.J.A."/>
            <person name="Ohyanagi H."/>
            <person name="Mineta K."/>
            <person name="Michell C.T."/>
            <person name="Saber N."/>
            <person name="Kharbatia N.M."/>
            <person name="Rupper R.R."/>
            <person name="Sharp A.R."/>
            <person name="Dally N."/>
            <person name="Boughton B.A."/>
            <person name="Woo Y.H."/>
            <person name="Gao G."/>
            <person name="Schijlen E.G.W.M."/>
            <person name="Guo X."/>
            <person name="Momin A.A."/>
            <person name="Negrao S."/>
            <person name="Al-Babili S."/>
            <person name="Gehring C."/>
            <person name="Roessner U."/>
            <person name="Jung C."/>
            <person name="Murphy K."/>
            <person name="Arold S.T."/>
            <person name="Gojobori T."/>
            <person name="van der Linden C.G."/>
            <person name="van Loo E.N."/>
            <person name="Jellen E.N."/>
            <person name="Maughan P.J."/>
            <person name="Tester M."/>
        </authorList>
    </citation>
    <scope>NUCLEOTIDE SEQUENCE [LARGE SCALE GENOMIC DNA]</scope>
    <source>
        <strain evidence="2">cv. PI 614886</strain>
    </source>
</reference>
<name>A0A803LZL9_CHEQI</name>
<accession>A0A803LZL9</accession>
<dbReference type="AlphaFoldDB" id="A0A803LZL9"/>